<dbReference type="RefSeq" id="WP_011115101.1">
    <property type="nucleotide sequence ID" value="NC_004917.1"/>
</dbReference>
<reference evidence="1 2" key="1">
    <citation type="journal article" date="2003" name="Proc. Natl. Acad. Sci. U.S.A.">
        <title>The complete genome sequence of the carcinogenic bacterium Helicobacter hepaticus.</title>
        <authorList>
            <person name="Suerbaum S."/>
            <person name="Josenhans C."/>
            <person name="Sterzenbach T."/>
            <person name="Drescher B."/>
            <person name="Brandt P."/>
            <person name="Bell M."/>
            <person name="Droege M."/>
            <person name="Fartmann B."/>
            <person name="Fischer H.-P."/>
            <person name="Ge Z."/>
            <person name="Hoerster A."/>
            <person name="Holland R."/>
            <person name="Klein K."/>
            <person name="Koenig J."/>
            <person name="Macko L."/>
            <person name="Mendz G.L."/>
            <person name="Nyakatura G."/>
            <person name="Schauer D.B."/>
            <person name="Shen Z."/>
            <person name="Weber J."/>
            <person name="Frosch M."/>
            <person name="Fox J.G."/>
        </authorList>
    </citation>
    <scope>NUCLEOTIDE SEQUENCE [LARGE SCALE GENOMIC DNA]</scope>
    <source>
        <strain evidence="2">ATCC 51449 / 3B1</strain>
    </source>
</reference>
<dbReference type="AlphaFoldDB" id="Q7VJI6"/>
<dbReference type="eggNOG" id="ENOG50319XU">
    <property type="taxonomic scope" value="Bacteria"/>
</dbReference>
<dbReference type="HOGENOM" id="CLU_695933_0_0_7"/>
<dbReference type="Proteomes" id="UP000002495">
    <property type="component" value="Chromosome"/>
</dbReference>
<dbReference type="STRING" id="235279.HH_0257"/>
<organism evidence="1 2">
    <name type="scientific">Helicobacter hepaticus (strain ATCC 51449 / 3B1)</name>
    <dbReference type="NCBI Taxonomy" id="235279"/>
    <lineage>
        <taxon>Bacteria</taxon>
        <taxon>Pseudomonadati</taxon>
        <taxon>Campylobacterota</taxon>
        <taxon>Epsilonproteobacteria</taxon>
        <taxon>Campylobacterales</taxon>
        <taxon>Helicobacteraceae</taxon>
        <taxon>Helicobacter</taxon>
    </lineage>
</organism>
<protein>
    <submittedName>
        <fullName evidence="1">Uncharacterized protein</fullName>
    </submittedName>
</protein>
<evidence type="ECO:0000313" key="1">
    <source>
        <dbReference type="EMBL" id="AAP76854.1"/>
    </source>
</evidence>
<proteinExistence type="predicted"/>
<gene>
    <name evidence="1" type="ordered locus">HH_0257</name>
</gene>
<dbReference type="EMBL" id="AE017125">
    <property type="protein sequence ID" value="AAP76854.1"/>
    <property type="molecule type" value="Genomic_DNA"/>
</dbReference>
<sequence length="445" mass="53013">MPYFITIYIHPMKGNIPHAFLGLTRKHPNELDTIKYEKEITYWDYNEGKMKLWRKEEIKWYENFENVEFNDGFYGFAPVESSVSHWGKVFENNHFVPQWNENIKNYDYALRDKSTFDKSNRCVFEVSQEQYEFLLDEIKKEVAQTSNRNPNLQQDNSKMISLETLKENLYYNSMPFDTSLSLPPIKALPLHNCTTWVLHKLDSIGIEVFNIKEWIPDIPVFKDLKELFPYLKFCNSTFLKFQAIDSNLESIKGAKAFREWARTFIQHPCFHQLYIENNPSLKNMDLDQEQKDLILKVLFNVKEIYNILDIILQTRLDKIVHTDTKGDFELIYYDRQENKIKSLKAENDYNPIAVENFDLNIPANNCSISKFYPFIFIPRDKILSRMLYHKYDYGKVSESYQEAANEFYLNVLAGIQSDKYWSKSYHKLSKINKQFQVQTKEIENV</sequence>
<accession>Q7VJI6</accession>
<name>Q7VJI6_HELHP</name>
<evidence type="ECO:0000313" key="2">
    <source>
        <dbReference type="Proteomes" id="UP000002495"/>
    </source>
</evidence>
<dbReference type="KEGG" id="hhe:HH_0257"/>
<keyword evidence="2" id="KW-1185">Reference proteome</keyword>